<feature type="region of interest" description="Disordered" evidence="5">
    <location>
        <begin position="616"/>
        <end position="637"/>
    </location>
</feature>
<dbReference type="GO" id="GO:0000978">
    <property type="term" value="F:RNA polymerase II cis-regulatory region sequence-specific DNA binding"/>
    <property type="evidence" value="ECO:0007669"/>
    <property type="project" value="TreeGrafter"/>
</dbReference>
<dbReference type="OrthoDB" id="5954824at2759"/>
<feature type="compositionally biased region" description="Low complexity" evidence="5">
    <location>
        <begin position="305"/>
        <end position="321"/>
    </location>
</feature>
<dbReference type="PANTHER" id="PTHR11829:SF343">
    <property type="entry name" value="FORK-HEAD DOMAIN-CONTAINING PROTEIN"/>
    <property type="match status" value="1"/>
</dbReference>
<evidence type="ECO:0000313" key="8">
    <source>
        <dbReference type="Proteomes" id="UP000664169"/>
    </source>
</evidence>
<dbReference type="Pfam" id="PF00250">
    <property type="entry name" value="Forkhead"/>
    <property type="match status" value="1"/>
</dbReference>
<evidence type="ECO:0000256" key="4">
    <source>
        <dbReference type="PROSITE-ProRule" id="PRU00089"/>
    </source>
</evidence>
<feature type="region of interest" description="Disordered" evidence="5">
    <location>
        <begin position="25"/>
        <end position="88"/>
    </location>
</feature>
<feature type="compositionally biased region" description="Polar residues" evidence="5">
    <location>
        <begin position="414"/>
        <end position="434"/>
    </location>
</feature>
<accession>A0A8H3FCC4</accession>
<dbReference type="GO" id="GO:0005634">
    <property type="term" value="C:nucleus"/>
    <property type="evidence" value="ECO:0007669"/>
    <property type="project" value="UniProtKB-SubCell"/>
</dbReference>
<dbReference type="AlphaFoldDB" id="A0A8H3FCC4"/>
<organism evidence="7 8">
    <name type="scientific">Gomphillus americanus</name>
    <dbReference type="NCBI Taxonomy" id="1940652"/>
    <lineage>
        <taxon>Eukaryota</taxon>
        <taxon>Fungi</taxon>
        <taxon>Dikarya</taxon>
        <taxon>Ascomycota</taxon>
        <taxon>Pezizomycotina</taxon>
        <taxon>Lecanoromycetes</taxon>
        <taxon>OSLEUM clade</taxon>
        <taxon>Ostropomycetidae</taxon>
        <taxon>Ostropales</taxon>
        <taxon>Graphidaceae</taxon>
        <taxon>Gomphilloideae</taxon>
        <taxon>Gomphillus</taxon>
    </lineage>
</organism>
<protein>
    <recommendedName>
        <fullName evidence="6">Fork-head domain-containing protein</fullName>
    </recommendedName>
</protein>
<dbReference type="EMBL" id="CAJPDQ010000014">
    <property type="protein sequence ID" value="CAF9919423.1"/>
    <property type="molecule type" value="Genomic_DNA"/>
</dbReference>
<reference evidence="7" key="1">
    <citation type="submission" date="2021-03" db="EMBL/GenBank/DDBJ databases">
        <authorList>
            <person name="Tagirdzhanova G."/>
        </authorList>
    </citation>
    <scope>NUCLEOTIDE SEQUENCE</scope>
</reference>
<name>A0A8H3FCC4_9LECA</name>
<dbReference type="PRINTS" id="PR00053">
    <property type="entry name" value="FORKHEAD"/>
</dbReference>
<keyword evidence="2 4" id="KW-0238">DNA-binding</keyword>
<comment type="subcellular location">
    <subcellularLocation>
        <location evidence="1 4">Nucleus</location>
    </subcellularLocation>
</comment>
<dbReference type="InterPro" id="IPR030456">
    <property type="entry name" value="TF_fork_head_CS_2"/>
</dbReference>
<evidence type="ECO:0000256" key="2">
    <source>
        <dbReference type="ARBA" id="ARBA00023125"/>
    </source>
</evidence>
<feature type="domain" description="Fork-head" evidence="6">
    <location>
        <begin position="200"/>
        <end position="295"/>
    </location>
</feature>
<dbReference type="Proteomes" id="UP000664169">
    <property type="component" value="Unassembled WGS sequence"/>
</dbReference>
<evidence type="ECO:0000256" key="5">
    <source>
        <dbReference type="SAM" id="MobiDB-lite"/>
    </source>
</evidence>
<keyword evidence="8" id="KW-1185">Reference proteome</keyword>
<feature type="region of interest" description="Disordered" evidence="5">
    <location>
        <begin position="296"/>
        <end position="321"/>
    </location>
</feature>
<feature type="region of interest" description="Disordered" evidence="5">
    <location>
        <begin position="460"/>
        <end position="491"/>
    </location>
</feature>
<gene>
    <name evidence="7" type="ORF">GOMPHAMPRED_001809</name>
</gene>
<evidence type="ECO:0000313" key="7">
    <source>
        <dbReference type="EMBL" id="CAF9919423.1"/>
    </source>
</evidence>
<sequence length="704" mass="77241">MAQTRSATSQFSDFDESHIFTTLSNALQPKNSFNTPLSSPLRTSNQTAPPNASIYTTVRGSVIGSLPTEGGQSPLKQSQPSSSPPKVLFAEKPTIHFPHPMAPHFTDSIIKQPHTIPYEKMAGRPVKSLFANFPSLSSAKENMEYSDNMAEFPTSDCLDLSDSMLDQPGLPLATLPTEDNLIVHIPEPHEMPVIEDEGGKPGYSYAQLIAMAILRAPDRRLTLNRIYEWISETFAFYRAEAAKGWQNSIRHNLSLSKSFAKIERPKNDPGKGNYWMIVPGHEAQFLREKYTKRPASSAGMPKLKSAQSGNFSSSASFMPSQTDVKKQEDQTVAGADLLVEEPSSDATIPASDPALLEDLMPPPALPNPFSSPLHALKSSPPVSSHAVRDLSPALGIDIPTSSQVTRSRKKKRTFSTMSDSGYFSSLESSATRPYSTAPPDPAAPRFKRGRAEEEIARIRSSSHDISPHKIRGTSKSERNQTMLSSSPSHYGSDMMSQLGAPITPAIVFKKPRRPPPSISPNTYLRDHRDRVRELIGSPLRFNDIADANTFSPAFRIEDEDFGYHENQFTIYNDSPLKIKGGHSPERLSVKRSHLSRVASALADITGTSQKLNPTLTRPSLGSPLRQRSPIKSPTKNAYLSPSDIGADKLLNLDYFLDTEADDLNGLDLLAGFSKIGEKENHSPIKSTKSGSRPFLGTRSTTAQF</sequence>
<dbReference type="PANTHER" id="PTHR11829">
    <property type="entry name" value="FORKHEAD BOX PROTEIN"/>
    <property type="match status" value="1"/>
</dbReference>
<dbReference type="GO" id="GO:0001228">
    <property type="term" value="F:DNA-binding transcription activator activity, RNA polymerase II-specific"/>
    <property type="evidence" value="ECO:0007669"/>
    <property type="project" value="UniProtKB-ARBA"/>
</dbReference>
<dbReference type="Gene3D" id="1.10.10.10">
    <property type="entry name" value="Winged helix-like DNA-binding domain superfamily/Winged helix DNA-binding domain"/>
    <property type="match status" value="1"/>
</dbReference>
<comment type="caution">
    <text evidence="7">The sequence shown here is derived from an EMBL/GenBank/DDBJ whole genome shotgun (WGS) entry which is preliminary data.</text>
</comment>
<feature type="region of interest" description="Disordered" evidence="5">
    <location>
        <begin position="366"/>
        <end position="448"/>
    </location>
</feature>
<proteinExistence type="predicted"/>
<dbReference type="InterPro" id="IPR001766">
    <property type="entry name" value="Fork_head_dom"/>
</dbReference>
<dbReference type="PROSITE" id="PS50039">
    <property type="entry name" value="FORK_HEAD_3"/>
    <property type="match status" value="1"/>
</dbReference>
<keyword evidence="3 4" id="KW-0539">Nucleus</keyword>
<dbReference type="SUPFAM" id="SSF46785">
    <property type="entry name" value="Winged helix' DNA-binding domain"/>
    <property type="match status" value="1"/>
</dbReference>
<dbReference type="CDD" id="cd00059">
    <property type="entry name" value="FH_FOX"/>
    <property type="match status" value="1"/>
</dbReference>
<evidence type="ECO:0000259" key="6">
    <source>
        <dbReference type="PROSITE" id="PS50039"/>
    </source>
</evidence>
<dbReference type="SMART" id="SM00339">
    <property type="entry name" value="FH"/>
    <property type="match status" value="1"/>
</dbReference>
<dbReference type="InterPro" id="IPR050211">
    <property type="entry name" value="FOX_domain-containing"/>
</dbReference>
<dbReference type="FunFam" id="1.10.10.10:FF:000260">
    <property type="entry name" value="Forkhead transcription factor (Sep1)"/>
    <property type="match status" value="1"/>
</dbReference>
<feature type="compositionally biased region" description="Low complexity" evidence="5">
    <location>
        <begin position="72"/>
        <end position="86"/>
    </location>
</feature>
<feature type="region of interest" description="Disordered" evidence="5">
    <location>
        <begin position="679"/>
        <end position="704"/>
    </location>
</feature>
<feature type="DNA-binding region" description="Fork-head" evidence="4">
    <location>
        <begin position="200"/>
        <end position="295"/>
    </location>
</feature>
<feature type="compositionally biased region" description="Polar residues" evidence="5">
    <location>
        <begin position="479"/>
        <end position="489"/>
    </location>
</feature>
<evidence type="ECO:0000256" key="3">
    <source>
        <dbReference type="ARBA" id="ARBA00023242"/>
    </source>
</evidence>
<feature type="compositionally biased region" description="Polar residues" evidence="5">
    <location>
        <begin position="25"/>
        <end position="59"/>
    </location>
</feature>
<dbReference type="InterPro" id="IPR036390">
    <property type="entry name" value="WH_DNA-bd_sf"/>
</dbReference>
<dbReference type="PROSITE" id="PS00658">
    <property type="entry name" value="FORK_HEAD_2"/>
    <property type="match status" value="1"/>
</dbReference>
<evidence type="ECO:0000256" key="1">
    <source>
        <dbReference type="ARBA" id="ARBA00004123"/>
    </source>
</evidence>
<dbReference type="InterPro" id="IPR036388">
    <property type="entry name" value="WH-like_DNA-bd_sf"/>
</dbReference>